<gene>
    <name evidence="3" type="ORF">HPHI1048_LOCUS4758</name>
</gene>
<feature type="compositionally biased region" description="Basic and acidic residues" evidence="1">
    <location>
        <begin position="139"/>
        <end position="153"/>
    </location>
</feature>
<organism evidence="3">
    <name type="scientific">Hanusia phi</name>
    <dbReference type="NCBI Taxonomy" id="3032"/>
    <lineage>
        <taxon>Eukaryota</taxon>
        <taxon>Cryptophyceae</taxon>
        <taxon>Pyrenomonadales</taxon>
        <taxon>Geminigeraceae</taxon>
        <taxon>Hanusia</taxon>
    </lineage>
</organism>
<dbReference type="AlphaFoldDB" id="A0A7S0E3I9"/>
<reference evidence="3" key="1">
    <citation type="submission" date="2021-01" db="EMBL/GenBank/DDBJ databases">
        <authorList>
            <person name="Corre E."/>
            <person name="Pelletier E."/>
            <person name="Niang G."/>
            <person name="Scheremetjew M."/>
            <person name="Finn R."/>
            <person name="Kale V."/>
            <person name="Holt S."/>
            <person name="Cochrane G."/>
            <person name="Meng A."/>
            <person name="Brown T."/>
            <person name="Cohen L."/>
        </authorList>
    </citation>
    <scope>NUCLEOTIDE SEQUENCE</scope>
    <source>
        <strain evidence="3">CCMP325</strain>
    </source>
</reference>
<evidence type="ECO:0000259" key="2">
    <source>
        <dbReference type="PROSITE" id="PS50106"/>
    </source>
</evidence>
<dbReference type="SUPFAM" id="SSF50156">
    <property type="entry name" value="PDZ domain-like"/>
    <property type="match status" value="1"/>
</dbReference>
<dbReference type="InterPro" id="IPR036034">
    <property type="entry name" value="PDZ_sf"/>
</dbReference>
<dbReference type="EMBL" id="HBEO01006741">
    <property type="protein sequence ID" value="CAD8473494.1"/>
    <property type="molecule type" value="Transcribed_RNA"/>
</dbReference>
<accession>A0A7S0E3I9</accession>
<feature type="region of interest" description="Disordered" evidence="1">
    <location>
        <begin position="122"/>
        <end position="153"/>
    </location>
</feature>
<dbReference type="Pfam" id="PF00595">
    <property type="entry name" value="PDZ"/>
    <property type="match status" value="1"/>
</dbReference>
<name>A0A7S0E3I9_9CRYP</name>
<protein>
    <recommendedName>
        <fullName evidence="2">PDZ domain-containing protein</fullName>
    </recommendedName>
</protein>
<dbReference type="Gene3D" id="2.30.42.10">
    <property type="match status" value="1"/>
</dbReference>
<dbReference type="PROSITE" id="PS50106">
    <property type="entry name" value="PDZ"/>
    <property type="match status" value="1"/>
</dbReference>
<evidence type="ECO:0000256" key="1">
    <source>
        <dbReference type="SAM" id="MobiDB-lite"/>
    </source>
</evidence>
<feature type="domain" description="PDZ" evidence="2">
    <location>
        <begin position="13"/>
        <end position="90"/>
    </location>
</feature>
<sequence>MSGFSSWFKPLNCVEVCAVPSGDQQFGVGINFRSTSDGRLLVASFSPESEGQCSAKLKYGDELYKIDRTQVRGVPLSRLQVLMKGPKDSVIPLTFARSVSKGQGELSSEIIEVNLIRTTRLTAGGKGSSSNAATGTVRAADKDGSEKARPPVV</sequence>
<proteinExistence type="predicted"/>
<dbReference type="InterPro" id="IPR001478">
    <property type="entry name" value="PDZ"/>
</dbReference>
<evidence type="ECO:0000313" key="3">
    <source>
        <dbReference type="EMBL" id="CAD8473494.1"/>
    </source>
</evidence>